<accession>A0A433QA37</accession>
<feature type="compositionally biased region" description="Polar residues" evidence="7">
    <location>
        <begin position="112"/>
        <end position="129"/>
    </location>
</feature>
<feature type="region of interest" description="Disordered" evidence="7">
    <location>
        <begin position="1"/>
        <end position="182"/>
    </location>
</feature>
<feature type="compositionally biased region" description="Low complexity" evidence="7">
    <location>
        <begin position="83"/>
        <end position="96"/>
    </location>
</feature>
<dbReference type="Gene3D" id="1.10.10.10">
    <property type="entry name" value="Winged helix-like DNA-binding domain superfamily/Winged helix DNA-binding domain"/>
    <property type="match status" value="1"/>
</dbReference>
<organism evidence="9 10">
    <name type="scientific">Jimgerdemannia flammicorona</name>
    <dbReference type="NCBI Taxonomy" id="994334"/>
    <lineage>
        <taxon>Eukaryota</taxon>
        <taxon>Fungi</taxon>
        <taxon>Fungi incertae sedis</taxon>
        <taxon>Mucoromycota</taxon>
        <taxon>Mucoromycotina</taxon>
        <taxon>Endogonomycetes</taxon>
        <taxon>Endogonales</taxon>
        <taxon>Endogonaceae</taxon>
        <taxon>Jimgerdemannia</taxon>
    </lineage>
</organism>
<dbReference type="PROSITE" id="PS00657">
    <property type="entry name" value="FORK_HEAD_1"/>
    <property type="match status" value="1"/>
</dbReference>
<dbReference type="PRINTS" id="PR00053">
    <property type="entry name" value="FORKHEAD"/>
</dbReference>
<sequence length="843" mass="92566">MDMFNSPSQSSTNTAPPRKMDCFQLHTNPIPPTKNRSPMENSLLKFPLASKPPPKKKPAKKKSSSFQENILISTPNSTRERLAAAAAVAAAASLKKASTKHNAERGDGNGEPPSSQTVNTTAPRKTPSSPLARVTAISHTTPPKLPSNTANVSQPTPTRPSRSKTSSSTTTKDSSTLPSPHSQLASSLLLAALPWKPKDPRDKPPYSYATLIAQAILSSAERKLTLNEIYLWISERYKFYKVGDHGWQNSIRHNLSLNKAFVKLERQPVPGSNIGKGSHWTVKPGSEIQFLENLQRRGNFSTSNDSTESSSVAALVLAFNEKKTRTANPRKRKQPSAHHSKKSSIGGRRDVLPDLAKDSQEKKAKQGHHHDNDDDDDEETCDDVASPPPHKRVMTELSLSDPKTRINSPVTSAHPGLPNLGGVMHWAIEAHNQRKRELAKAQRGQDELQSDEESSDDEPEEDIWLDKENVAPQGLLLAFQMAKEVVSTTGEANTKNAISMNLEQPPTPIGSGFRQVQELVQMRQEQHEESVLMTGGYYSDNEEQDVLGDDVLEGYDMKVGYRDGVDSLILGSDDNKQSPWREVLKSDLFEEEEEKEEEEEELPPSSPVEVTSSSQFQLSDLISEDIVLRRQEGFGSRQREKTNLRDVESTWERDGSEDENEGEDVNDDLAGTKLVSLPINSGPDLNSGDVTTTPRQPRYFLIKKPSTTTTTTTATSSQTFKTTSTSSSRRREILSSPPSISRHPPPHDPFISSATGLHHPSPNASLLSSSPLRHCAPPSASPTGLRFGFEDDAESFDHLCSYDYLQQTRSGLESGLEPGLAWGAEFSGLEFAPGQIEGGCDQG</sequence>
<evidence type="ECO:0000256" key="4">
    <source>
        <dbReference type="ARBA" id="ARBA00023163"/>
    </source>
</evidence>
<protein>
    <submittedName>
        <fullName evidence="9">Fork head domain-containing protein</fullName>
    </submittedName>
</protein>
<keyword evidence="10" id="KW-1185">Reference proteome</keyword>
<dbReference type="FunFam" id="1.10.10.10:FF:000260">
    <property type="entry name" value="Forkhead transcription factor (Sep1)"/>
    <property type="match status" value="1"/>
</dbReference>
<feature type="compositionally biased region" description="Acidic residues" evidence="7">
    <location>
        <begin position="448"/>
        <end position="461"/>
    </location>
</feature>
<dbReference type="InterPro" id="IPR018122">
    <property type="entry name" value="TF_fork_head_CS_1"/>
</dbReference>
<evidence type="ECO:0000256" key="6">
    <source>
        <dbReference type="PROSITE-ProRule" id="PRU00089"/>
    </source>
</evidence>
<feature type="domain" description="Fork-head" evidence="8">
    <location>
        <begin position="203"/>
        <end position="305"/>
    </location>
</feature>
<dbReference type="Pfam" id="PF00250">
    <property type="entry name" value="Forkhead"/>
    <property type="match status" value="1"/>
</dbReference>
<evidence type="ECO:0000313" key="9">
    <source>
        <dbReference type="EMBL" id="RUS26584.1"/>
    </source>
</evidence>
<dbReference type="SMART" id="SM00339">
    <property type="entry name" value="FH"/>
    <property type="match status" value="1"/>
</dbReference>
<feature type="compositionally biased region" description="Basic and acidic residues" evidence="7">
    <location>
        <begin position="633"/>
        <end position="654"/>
    </location>
</feature>
<proteinExistence type="predicted"/>
<evidence type="ECO:0000256" key="5">
    <source>
        <dbReference type="ARBA" id="ARBA00023242"/>
    </source>
</evidence>
<feature type="compositionally biased region" description="Basic and acidic residues" evidence="7">
    <location>
        <begin position="434"/>
        <end position="446"/>
    </location>
</feature>
<keyword evidence="5 6" id="KW-0539">Nucleus</keyword>
<feature type="region of interest" description="Disordered" evidence="7">
    <location>
        <begin position="633"/>
        <end position="780"/>
    </location>
</feature>
<dbReference type="AlphaFoldDB" id="A0A433QA37"/>
<feature type="compositionally biased region" description="Low complexity" evidence="7">
    <location>
        <begin position="760"/>
        <end position="772"/>
    </location>
</feature>
<feature type="region of interest" description="Disordered" evidence="7">
    <location>
        <begin position="589"/>
        <end position="617"/>
    </location>
</feature>
<dbReference type="InterPro" id="IPR030456">
    <property type="entry name" value="TF_fork_head_CS_2"/>
</dbReference>
<feature type="compositionally biased region" description="Basic and acidic residues" evidence="7">
    <location>
        <begin position="347"/>
        <end position="372"/>
    </location>
</feature>
<keyword evidence="3 6" id="KW-0238">DNA-binding</keyword>
<evidence type="ECO:0000313" key="10">
    <source>
        <dbReference type="Proteomes" id="UP000274822"/>
    </source>
</evidence>
<dbReference type="InterPro" id="IPR036390">
    <property type="entry name" value="WH_DNA-bd_sf"/>
</dbReference>
<keyword evidence="2" id="KW-0805">Transcription regulation</keyword>
<evidence type="ECO:0000256" key="3">
    <source>
        <dbReference type="ARBA" id="ARBA00023125"/>
    </source>
</evidence>
<feature type="compositionally biased region" description="Polar residues" evidence="7">
    <location>
        <begin position="137"/>
        <end position="152"/>
    </location>
</feature>
<feature type="compositionally biased region" description="Acidic residues" evidence="7">
    <location>
        <begin position="373"/>
        <end position="382"/>
    </location>
</feature>
<feature type="compositionally biased region" description="Acidic residues" evidence="7">
    <location>
        <begin position="655"/>
        <end position="667"/>
    </location>
</feature>
<feature type="region of interest" description="Disordered" evidence="7">
    <location>
        <begin position="434"/>
        <end position="461"/>
    </location>
</feature>
<dbReference type="InterPro" id="IPR001766">
    <property type="entry name" value="Fork_head_dom"/>
</dbReference>
<name>A0A433QA37_9FUNG</name>
<feature type="compositionally biased region" description="Low complexity" evidence="7">
    <location>
        <begin position="153"/>
        <end position="182"/>
    </location>
</feature>
<dbReference type="SUPFAM" id="SSF46785">
    <property type="entry name" value="Winged helix' DNA-binding domain"/>
    <property type="match status" value="1"/>
</dbReference>
<dbReference type="GO" id="GO:0001228">
    <property type="term" value="F:DNA-binding transcription activator activity, RNA polymerase II-specific"/>
    <property type="evidence" value="ECO:0007669"/>
    <property type="project" value="UniProtKB-ARBA"/>
</dbReference>
<evidence type="ECO:0000256" key="1">
    <source>
        <dbReference type="ARBA" id="ARBA00004123"/>
    </source>
</evidence>
<evidence type="ECO:0000259" key="8">
    <source>
        <dbReference type="PROSITE" id="PS50039"/>
    </source>
</evidence>
<keyword evidence="4" id="KW-0804">Transcription</keyword>
<feature type="compositionally biased region" description="Basic residues" evidence="7">
    <location>
        <begin position="328"/>
        <end position="342"/>
    </location>
</feature>
<dbReference type="PROSITE" id="PS50039">
    <property type="entry name" value="FORK_HEAD_3"/>
    <property type="match status" value="1"/>
</dbReference>
<feature type="compositionally biased region" description="Low complexity" evidence="7">
    <location>
        <begin position="702"/>
        <end position="727"/>
    </location>
</feature>
<gene>
    <name evidence="9" type="ORF">BC938DRAFT_470565</name>
</gene>
<evidence type="ECO:0000256" key="2">
    <source>
        <dbReference type="ARBA" id="ARBA00023015"/>
    </source>
</evidence>
<dbReference type="PANTHER" id="PTHR45881">
    <property type="entry name" value="CHECKPOINT SUPPRESSOR 1-LIKE, ISOFORM A-RELATED"/>
    <property type="match status" value="1"/>
</dbReference>
<feature type="region of interest" description="Disordered" evidence="7">
    <location>
        <begin position="321"/>
        <end position="418"/>
    </location>
</feature>
<comment type="caution">
    <text evidence="9">The sequence shown here is derived from an EMBL/GenBank/DDBJ whole genome shotgun (WGS) entry which is preliminary data.</text>
</comment>
<comment type="subcellular location">
    <subcellularLocation>
        <location evidence="1 6">Nucleus</location>
    </subcellularLocation>
</comment>
<feature type="DNA-binding region" description="Fork-head" evidence="6">
    <location>
        <begin position="203"/>
        <end position="305"/>
    </location>
</feature>
<feature type="compositionally biased region" description="Polar residues" evidence="7">
    <location>
        <begin position="67"/>
        <end position="77"/>
    </location>
</feature>
<dbReference type="InterPro" id="IPR036388">
    <property type="entry name" value="WH-like_DNA-bd_sf"/>
</dbReference>
<dbReference type="PANTHER" id="PTHR45881:SF1">
    <property type="entry name" value="FORK HEAD PROTEIN HOMOLOG 2"/>
    <property type="match status" value="1"/>
</dbReference>
<reference evidence="9 10" key="1">
    <citation type="journal article" date="2018" name="New Phytol.">
        <title>Phylogenomics of Endogonaceae and evolution of mycorrhizas within Mucoromycota.</title>
        <authorList>
            <person name="Chang Y."/>
            <person name="Desiro A."/>
            <person name="Na H."/>
            <person name="Sandor L."/>
            <person name="Lipzen A."/>
            <person name="Clum A."/>
            <person name="Barry K."/>
            <person name="Grigoriev I.V."/>
            <person name="Martin F.M."/>
            <person name="Stajich J.E."/>
            <person name="Smith M.E."/>
            <person name="Bonito G."/>
            <person name="Spatafora J.W."/>
        </authorList>
    </citation>
    <scope>NUCLEOTIDE SEQUENCE [LARGE SCALE GENOMIC DNA]</scope>
    <source>
        <strain evidence="9 10">AD002</strain>
    </source>
</reference>
<feature type="compositionally biased region" description="Acidic residues" evidence="7">
    <location>
        <begin position="589"/>
        <end position="602"/>
    </location>
</feature>
<dbReference type="PROSITE" id="PS00658">
    <property type="entry name" value="FORK_HEAD_2"/>
    <property type="match status" value="1"/>
</dbReference>
<evidence type="ECO:0000256" key="7">
    <source>
        <dbReference type="SAM" id="MobiDB-lite"/>
    </source>
</evidence>
<dbReference type="GO" id="GO:0005634">
    <property type="term" value="C:nucleus"/>
    <property type="evidence" value="ECO:0007669"/>
    <property type="project" value="UniProtKB-SubCell"/>
</dbReference>
<feature type="compositionally biased region" description="Polar residues" evidence="7">
    <location>
        <begin position="1"/>
        <end position="15"/>
    </location>
</feature>
<dbReference type="CDD" id="cd00059">
    <property type="entry name" value="FH_FOX"/>
    <property type="match status" value="1"/>
</dbReference>
<dbReference type="Proteomes" id="UP000274822">
    <property type="component" value="Unassembled WGS sequence"/>
</dbReference>
<dbReference type="GO" id="GO:0000978">
    <property type="term" value="F:RNA polymerase II cis-regulatory region sequence-specific DNA binding"/>
    <property type="evidence" value="ECO:0007669"/>
    <property type="project" value="TreeGrafter"/>
</dbReference>
<feature type="compositionally biased region" description="Basic residues" evidence="7">
    <location>
        <begin position="53"/>
        <end position="63"/>
    </location>
</feature>
<dbReference type="EMBL" id="RBNJ01010124">
    <property type="protein sequence ID" value="RUS26584.1"/>
    <property type="molecule type" value="Genomic_DNA"/>
</dbReference>